<comment type="subcellular location">
    <subcellularLocation>
        <location evidence="1">Membrane</location>
        <topology evidence="1">Multi-pass membrane protein</topology>
    </subcellularLocation>
</comment>
<feature type="transmembrane region" description="Helical" evidence="7">
    <location>
        <begin position="42"/>
        <end position="67"/>
    </location>
</feature>
<dbReference type="EMBL" id="JARBHB010000005">
    <property type="protein sequence ID" value="KAJ8883829.1"/>
    <property type="molecule type" value="Genomic_DNA"/>
</dbReference>
<evidence type="ECO:0008006" key="10">
    <source>
        <dbReference type="Google" id="ProtNLM"/>
    </source>
</evidence>
<dbReference type="SUPFAM" id="SSF103473">
    <property type="entry name" value="MFS general substrate transporter"/>
    <property type="match status" value="2"/>
</dbReference>
<name>A0ABQ9HHM4_9NEOP</name>
<accession>A0ABQ9HHM4</accession>
<evidence type="ECO:0000256" key="7">
    <source>
        <dbReference type="SAM" id="Phobius"/>
    </source>
</evidence>
<dbReference type="PROSITE" id="PS00217">
    <property type="entry name" value="SUGAR_TRANSPORT_2"/>
    <property type="match status" value="1"/>
</dbReference>
<comment type="caution">
    <text evidence="8">The sequence shown here is derived from an EMBL/GenBank/DDBJ whole genome shotgun (WGS) entry which is preliminary data.</text>
</comment>
<feature type="transmembrane region" description="Helical" evidence="7">
    <location>
        <begin position="911"/>
        <end position="933"/>
    </location>
</feature>
<dbReference type="InterPro" id="IPR005828">
    <property type="entry name" value="MFS_sugar_transport-like"/>
</dbReference>
<feature type="transmembrane region" description="Helical" evidence="7">
    <location>
        <begin position="306"/>
        <end position="330"/>
    </location>
</feature>
<feature type="transmembrane region" description="Helical" evidence="7">
    <location>
        <begin position="336"/>
        <end position="357"/>
    </location>
</feature>
<evidence type="ECO:0000256" key="6">
    <source>
        <dbReference type="SAM" id="MobiDB-lite"/>
    </source>
</evidence>
<dbReference type="InterPro" id="IPR045263">
    <property type="entry name" value="GLUT"/>
</dbReference>
<dbReference type="InterPro" id="IPR005829">
    <property type="entry name" value="Sugar_transporter_CS"/>
</dbReference>
<dbReference type="Proteomes" id="UP001159363">
    <property type="component" value="Chromosome 4"/>
</dbReference>
<evidence type="ECO:0000256" key="3">
    <source>
        <dbReference type="ARBA" id="ARBA00022692"/>
    </source>
</evidence>
<feature type="transmembrane region" description="Helical" evidence="7">
    <location>
        <begin position="737"/>
        <end position="756"/>
    </location>
</feature>
<keyword evidence="5 7" id="KW-0472">Membrane</keyword>
<evidence type="ECO:0000313" key="8">
    <source>
        <dbReference type="EMBL" id="KAJ8883829.1"/>
    </source>
</evidence>
<dbReference type="Gene3D" id="1.20.1250.20">
    <property type="entry name" value="MFS general substrate transporter like domains"/>
    <property type="match status" value="5"/>
</dbReference>
<dbReference type="InterPro" id="IPR036259">
    <property type="entry name" value="MFS_trans_sf"/>
</dbReference>
<feature type="transmembrane region" description="Helical" evidence="7">
    <location>
        <begin position="74"/>
        <end position="93"/>
    </location>
</feature>
<feature type="region of interest" description="Disordered" evidence="6">
    <location>
        <begin position="420"/>
        <end position="470"/>
    </location>
</feature>
<feature type="transmembrane region" description="Helical" evidence="7">
    <location>
        <begin position="871"/>
        <end position="899"/>
    </location>
</feature>
<reference evidence="8 9" key="1">
    <citation type="submission" date="2023-02" db="EMBL/GenBank/DDBJ databases">
        <title>LHISI_Scaffold_Assembly.</title>
        <authorList>
            <person name="Stuart O.P."/>
            <person name="Cleave R."/>
            <person name="Magrath M.J.L."/>
            <person name="Mikheyev A.S."/>
        </authorList>
    </citation>
    <scope>NUCLEOTIDE SEQUENCE [LARGE SCALE GENOMIC DNA]</scope>
    <source>
        <strain evidence="8">Daus_M_001</strain>
        <tissue evidence="8">Leg muscle</tissue>
    </source>
</reference>
<sequence>MTRPRATTECVWMAQVIEDWLRLVEGNRRGIRSERVSENTIVWLWSAIVSVMCIGGIVGGVSAGFVAEKFGRRGGLVLNNILVFVTVLIYGTGGVEVRIPASHLGPVAPTSPPIRDRMILVPNQNPIRSQIEFRTTMMQPAPRRTGLYSRRGNSRIFARGNRAGRCLPLVSRFSRGSPVSPALKFVRCYMLTALHPHWLSRPRSDRTLAYHQGEPGSIPGRVTEFSQVGIVPDDAVGRWVSSGSPVSPTHPFWHRFIFTSITLIGSQDLAMLIIGRLIIGINNGLSAALCPMYLTEIAPRKLRGAIGSLYELFVNVGSVLALFFGLEILLGTDGGWPYLFGLMAVPAVLQMFLLHICPETPMYLLANHPTDTRAREGQTPIHFRINSVLNAVHAKSSGGVNGMGKRDGPEKTRWTTATVGETGYPRENPRTSGVSRTVPTRKSPDVTPLGIEPGSPREKANTPAAVPQRPLNNWNVDKESMMWLRDTDDIDEEMAELSAELEAHKETPIVSIREFFINSSLMKPLIIAVVVMASQQFSGINAVSYCKYFMFCLWYLAVTELHVVRPSDDSLRPAITAIKTANTSARRDSHSRDGLVHLEAAPKLMMRYRGPSGGSASPPPGTEDIIPGRIALGMPGGGDANGSEAAARKVESRMSRQDREHIIEVMLKAKYLSCDEGTMYGRRQGIVSERNLWQDFWPCQWRGIWASSRTRRRSDVMYFSTKIFVLANLSSSSAQYATLGVGVVKMLAIFVSTGLVDRAGRRILLIAGYSGMFVATIFLTVCLVYVGSAELEIFSVSEAKKRGCDKGAKRLKYAMASTRRVSKLTWSFLVMQRWPDPLVSHHSKPGSVLEEAKAKFSHIENMAGVAGTAAWIIYVTMVLLAVFVGMFSIGPGPIPWFLVDELFSHDTRSTAGSLAVTVNWFCNFIVGLAFLPLQVHTLSPSKHLQGCSDHDLPPTKTNRVQSPAGSLPDFCKLESCRTKPLVGEFSQGSLVYPTLSFLHCSMRSSITLICSQDLAVKSSANLFTHLLLSPCVPGTLGKRRLRWVGVNSTMAPSN</sequence>
<gene>
    <name evidence="8" type="ORF">PR048_015684</name>
</gene>
<protein>
    <recommendedName>
        <fullName evidence="10">Major facilitator superfamily (MFS) profile domain-containing protein</fullName>
    </recommendedName>
</protein>
<dbReference type="PANTHER" id="PTHR23503:SF8">
    <property type="entry name" value="FACILITATED GLUCOSE TRANSPORTER PROTEIN 1"/>
    <property type="match status" value="1"/>
</dbReference>
<evidence type="ECO:0000313" key="9">
    <source>
        <dbReference type="Proteomes" id="UP001159363"/>
    </source>
</evidence>
<feature type="transmembrane region" description="Helical" evidence="7">
    <location>
        <begin position="269"/>
        <end position="294"/>
    </location>
</feature>
<organism evidence="8 9">
    <name type="scientific">Dryococelus australis</name>
    <dbReference type="NCBI Taxonomy" id="614101"/>
    <lineage>
        <taxon>Eukaryota</taxon>
        <taxon>Metazoa</taxon>
        <taxon>Ecdysozoa</taxon>
        <taxon>Arthropoda</taxon>
        <taxon>Hexapoda</taxon>
        <taxon>Insecta</taxon>
        <taxon>Pterygota</taxon>
        <taxon>Neoptera</taxon>
        <taxon>Polyneoptera</taxon>
        <taxon>Phasmatodea</taxon>
        <taxon>Verophasmatodea</taxon>
        <taxon>Anareolatae</taxon>
        <taxon>Phasmatidae</taxon>
        <taxon>Eurycanthinae</taxon>
        <taxon>Dryococelus</taxon>
    </lineage>
</organism>
<dbReference type="PANTHER" id="PTHR23503">
    <property type="entry name" value="SOLUTE CARRIER FAMILY 2"/>
    <property type="match status" value="1"/>
</dbReference>
<keyword evidence="4 7" id="KW-1133">Transmembrane helix</keyword>
<evidence type="ECO:0000256" key="2">
    <source>
        <dbReference type="ARBA" id="ARBA00022448"/>
    </source>
</evidence>
<dbReference type="Pfam" id="PF00083">
    <property type="entry name" value="Sugar_tr"/>
    <property type="match status" value="5"/>
</dbReference>
<keyword evidence="3 7" id="KW-0812">Transmembrane</keyword>
<evidence type="ECO:0000256" key="1">
    <source>
        <dbReference type="ARBA" id="ARBA00004141"/>
    </source>
</evidence>
<feature type="compositionally biased region" description="Polar residues" evidence="6">
    <location>
        <begin position="430"/>
        <end position="440"/>
    </location>
</feature>
<evidence type="ECO:0000256" key="4">
    <source>
        <dbReference type="ARBA" id="ARBA00022989"/>
    </source>
</evidence>
<feature type="transmembrane region" description="Helical" evidence="7">
    <location>
        <begin position="763"/>
        <end position="786"/>
    </location>
</feature>
<proteinExistence type="predicted"/>
<keyword evidence="2" id="KW-0813">Transport</keyword>
<keyword evidence="9" id="KW-1185">Reference proteome</keyword>
<evidence type="ECO:0000256" key="5">
    <source>
        <dbReference type="ARBA" id="ARBA00023136"/>
    </source>
</evidence>